<proteinExistence type="predicted"/>
<dbReference type="EMBL" id="JAINUF010000002">
    <property type="protein sequence ID" value="KAJ8373535.1"/>
    <property type="molecule type" value="Genomic_DNA"/>
</dbReference>
<evidence type="ECO:0000256" key="1">
    <source>
        <dbReference type="SAM" id="MobiDB-lite"/>
    </source>
</evidence>
<evidence type="ECO:0000256" key="2">
    <source>
        <dbReference type="SAM" id="SignalP"/>
    </source>
</evidence>
<keyword evidence="2" id="KW-0732">Signal</keyword>
<keyword evidence="4" id="KW-1185">Reference proteome</keyword>
<accession>A0A9Q1G2G1</accession>
<protein>
    <recommendedName>
        <fullName evidence="5">Secreted protein</fullName>
    </recommendedName>
</protein>
<evidence type="ECO:0000313" key="4">
    <source>
        <dbReference type="Proteomes" id="UP001152622"/>
    </source>
</evidence>
<gene>
    <name evidence="3" type="ORF">SKAU_G00041150</name>
</gene>
<feature type="chain" id="PRO_5040339271" description="Secreted protein" evidence="2">
    <location>
        <begin position="21"/>
        <end position="83"/>
    </location>
</feature>
<sequence length="83" mass="9465">MVLGQWCAVILLCPVTLVTQDPSLHGPRTPRSVSGKAERARRSLRQRIVSRVAQRLVDSPERRLPCERSDYEQTSKDAHCHCR</sequence>
<dbReference type="AlphaFoldDB" id="A0A9Q1G2G1"/>
<feature type="signal peptide" evidence="2">
    <location>
        <begin position="1"/>
        <end position="20"/>
    </location>
</feature>
<organism evidence="3 4">
    <name type="scientific">Synaphobranchus kaupii</name>
    <name type="common">Kaup's arrowtooth eel</name>
    <dbReference type="NCBI Taxonomy" id="118154"/>
    <lineage>
        <taxon>Eukaryota</taxon>
        <taxon>Metazoa</taxon>
        <taxon>Chordata</taxon>
        <taxon>Craniata</taxon>
        <taxon>Vertebrata</taxon>
        <taxon>Euteleostomi</taxon>
        <taxon>Actinopterygii</taxon>
        <taxon>Neopterygii</taxon>
        <taxon>Teleostei</taxon>
        <taxon>Anguilliformes</taxon>
        <taxon>Synaphobranchidae</taxon>
        <taxon>Synaphobranchus</taxon>
    </lineage>
</organism>
<evidence type="ECO:0008006" key="5">
    <source>
        <dbReference type="Google" id="ProtNLM"/>
    </source>
</evidence>
<evidence type="ECO:0000313" key="3">
    <source>
        <dbReference type="EMBL" id="KAJ8373535.1"/>
    </source>
</evidence>
<reference evidence="3" key="1">
    <citation type="journal article" date="2023" name="Science">
        <title>Genome structures resolve the early diversification of teleost fishes.</title>
        <authorList>
            <person name="Parey E."/>
            <person name="Louis A."/>
            <person name="Montfort J."/>
            <person name="Bouchez O."/>
            <person name="Roques C."/>
            <person name="Iampietro C."/>
            <person name="Lluch J."/>
            <person name="Castinel A."/>
            <person name="Donnadieu C."/>
            <person name="Desvignes T."/>
            <person name="Floi Bucao C."/>
            <person name="Jouanno E."/>
            <person name="Wen M."/>
            <person name="Mejri S."/>
            <person name="Dirks R."/>
            <person name="Jansen H."/>
            <person name="Henkel C."/>
            <person name="Chen W.J."/>
            <person name="Zahm M."/>
            <person name="Cabau C."/>
            <person name="Klopp C."/>
            <person name="Thompson A.W."/>
            <person name="Robinson-Rechavi M."/>
            <person name="Braasch I."/>
            <person name="Lecointre G."/>
            <person name="Bobe J."/>
            <person name="Postlethwait J.H."/>
            <person name="Berthelot C."/>
            <person name="Roest Crollius H."/>
            <person name="Guiguen Y."/>
        </authorList>
    </citation>
    <scope>NUCLEOTIDE SEQUENCE</scope>
    <source>
        <strain evidence="3">WJC10195</strain>
    </source>
</reference>
<dbReference type="Proteomes" id="UP001152622">
    <property type="component" value="Chromosome 2"/>
</dbReference>
<name>A0A9Q1G2G1_SYNKA</name>
<comment type="caution">
    <text evidence="3">The sequence shown here is derived from an EMBL/GenBank/DDBJ whole genome shotgun (WGS) entry which is preliminary data.</text>
</comment>
<feature type="region of interest" description="Disordered" evidence="1">
    <location>
        <begin position="21"/>
        <end position="41"/>
    </location>
</feature>